<dbReference type="InterPro" id="IPR002323">
    <property type="entry name" value="Cyt_CIE"/>
</dbReference>
<dbReference type="PANTHER" id="PTHR40942">
    <property type="match status" value="1"/>
</dbReference>
<dbReference type="PROSITE" id="PS51007">
    <property type="entry name" value="CYTC"/>
    <property type="match status" value="2"/>
</dbReference>
<dbReference type="Pfam" id="PF13442">
    <property type="entry name" value="Cytochrome_CBB3"/>
    <property type="match status" value="2"/>
</dbReference>
<name>A0A1G9KLM6_9GAMM</name>
<sequence>MKFKKWIMGALATLGLAVGTASAQSSDMSNEAIAKRLAPVGELCLVDEDCGGAAPAAAAGGGGGGKSGEEIYASVCMACHDTGAAGAPKRGDAAAWGSRMEKGMETLYAHAIDGFNAMPAKGGNPSLSDQDVKSAVNYLTEPVRGDDVAIDTGSDAGAAAAEDATADAEAAPAEGATTEVAAAGGSIDGAAIYAQVCTACHATGVAGAPKRGDAAAWSPRLEKGVETLYSSAINGLGVMPPKGGNPNLSDAEVKAAVDHLIAPVQ</sequence>
<organism evidence="9 10">
    <name type="scientific">Modicisalibacter muralis</name>
    <dbReference type="NCBI Taxonomy" id="119000"/>
    <lineage>
        <taxon>Bacteria</taxon>
        <taxon>Pseudomonadati</taxon>
        <taxon>Pseudomonadota</taxon>
        <taxon>Gammaproteobacteria</taxon>
        <taxon>Oceanospirillales</taxon>
        <taxon>Halomonadaceae</taxon>
        <taxon>Modicisalibacter</taxon>
    </lineage>
</organism>
<evidence type="ECO:0000313" key="9">
    <source>
        <dbReference type="EMBL" id="SDL50700.1"/>
    </source>
</evidence>
<proteinExistence type="predicted"/>
<evidence type="ECO:0000256" key="6">
    <source>
        <dbReference type="PROSITE-ProRule" id="PRU00433"/>
    </source>
</evidence>
<dbReference type="PRINTS" id="PR00607">
    <property type="entry name" value="CYTCHROMECIE"/>
</dbReference>
<dbReference type="AlphaFoldDB" id="A0A1G9KLM6"/>
<dbReference type="GO" id="GO:0020037">
    <property type="term" value="F:heme binding"/>
    <property type="evidence" value="ECO:0007669"/>
    <property type="project" value="InterPro"/>
</dbReference>
<evidence type="ECO:0000256" key="3">
    <source>
        <dbReference type="ARBA" id="ARBA00022723"/>
    </source>
</evidence>
<keyword evidence="7" id="KW-0732">Signal</keyword>
<gene>
    <name evidence="9" type="ORF">SAMN05661010_01836</name>
</gene>
<feature type="signal peptide" evidence="7">
    <location>
        <begin position="1"/>
        <end position="23"/>
    </location>
</feature>
<dbReference type="EMBL" id="FNGI01000004">
    <property type="protein sequence ID" value="SDL50700.1"/>
    <property type="molecule type" value="Genomic_DNA"/>
</dbReference>
<dbReference type="STRING" id="119000.SAMN05661010_01836"/>
<evidence type="ECO:0000313" key="10">
    <source>
        <dbReference type="Proteomes" id="UP000198654"/>
    </source>
</evidence>
<dbReference type="InterPro" id="IPR036909">
    <property type="entry name" value="Cyt_c-like_dom_sf"/>
</dbReference>
<feature type="chain" id="PRO_5011724588" evidence="7">
    <location>
        <begin position="24"/>
        <end position="265"/>
    </location>
</feature>
<dbReference type="InterPro" id="IPR009056">
    <property type="entry name" value="Cyt_c-like_dom"/>
</dbReference>
<evidence type="ECO:0000259" key="8">
    <source>
        <dbReference type="PROSITE" id="PS51007"/>
    </source>
</evidence>
<evidence type="ECO:0000256" key="4">
    <source>
        <dbReference type="ARBA" id="ARBA00022982"/>
    </source>
</evidence>
<keyword evidence="5 6" id="KW-0408">Iron</keyword>
<dbReference type="SUPFAM" id="SSF46626">
    <property type="entry name" value="Cytochrome c"/>
    <property type="match status" value="2"/>
</dbReference>
<dbReference type="GO" id="GO:0009055">
    <property type="term" value="F:electron transfer activity"/>
    <property type="evidence" value="ECO:0007669"/>
    <property type="project" value="InterPro"/>
</dbReference>
<dbReference type="PANTHER" id="PTHR40942:SF4">
    <property type="entry name" value="CYTOCHROME C5"/>
    <property type="match status" value="1"/>
</dbReference>
<keyword evidence="10" id="KW-1185">Reference proteome</keyword>
<evidence type="ECO:0000256" key="1">
    <source>
        <dbReference type="ARBA" id="ARBA00022448"/>
    </source>
</evidence>
<dbReference type="RefSeq" id="WP_245704157.1">
    <property type="nucleotide sequence ID" value="NZ_FNGI01000004.1"/>
</dbReference>
<keyword evidence="1" id="KW-0813">Transport</keyword>
<keyword evidence="3 6" id="KW-0479">Metal-binding</keyword>
<keyword evidence="2 6" id="KW-0349">Heme</keyword>
<keyword evidence="4" id="KW-0249">Electron transport</keyword>
<protein>
    <submittedName>
        <fullName evidence="9">Cytochrome c5</fullName>
    </submittedName>
</protein>
<dbReference type="GO" id="GO:0005506">
    <property type="term" value="F:iron ion binding"/>
    <property type="evidence" value="ECO:0007669"/>
    <property type="project" value="InterPro"/>
</dbReference>
<evidence type="ECO:0000256" key="5">
    <source>
        <dbReference type="ARBA" id="ARBA00023004"/>
    </source>
</evidence>
<evidence type="ECO:0000256" key="7">
    <source>
        <dbReference type="SAM" id="SignalP"/>
    </source>
</evidence>
<feature type="domain" description="Cytochrome c" evidence="8">
    <location>
        <begin position="63"/>
        <end position="143"/>
    </location>
</feature>
<reference evidence="9 10" key="1">
    <citation type="submission" date="2016-10" db="EMBL/GenBank/DDBJ databases">
        <authorList>
            <person name="de Groot N.N."/>
        </authorList>
    </citation>
    <scope>NUCLEOTIDE SEQUENCE [LARGE SCALE GENOMIC DNA]</scope>
    <source>
        <strain evidence="9 10">DSM 14789</strain>
    </source>
</reference>
<dbReference type="Gene3D" id="1.10.760.10">
    <property type="entry name" value="Cytochrome c-like domain"/>
    <property type="match status" value="2"/>
</dbReference>
<evidence type="ECO:0000256" key="2">
    <source>
        <dbReference type="ARBA" id="ARBA00022617"/>
    </source>
</evidence>
<dbReference type="Proteomes" id="UP000198654">
    <property type="component" value="Unassembled WGS sequence"/>
</dbReference>
<accession>A0A1G9KLM6</accession>
<feature type="domain" description="Cytochrome c" evidence="8">
    <location>
        <begin position="184"/>
        <end position="265"/>
    </location>
</feature>